<dbReference type="RefSeq" id="WP_338391940.1">
    <property type="nucleotide sequence ID" value="NZ_AP025314.1"/>
</dbReference>
<accession>A0AAU9DD66</accession>
<dbReference type="Proteomes" id="UP001348817">
    <property type="component" value="Chromosome"/>
</dbReference>
<dbReference type="InterPro" id="IPR011933">
    <property type="entry name" value="Double_TM_dom"/>
</dbReference>
<evidence type="ECO:0000313" key="4">
    <source>
        <dbReference type="Proteomes" id="UP001348817"/>
    </source>
</evidence>
<keyword evidence="1" id="KW-0472">Membrane</keyword>
<keyword evidence="1" id="KW-1133">Transmembrane helix</keyword>
<feature type="transmembrane region" description="Helical" evidence="1">
    <location>
        <begin position="6"/>
        <end position="26"/>
    </location>
</feature>
<dbReference type="EMBL" id="AP025314">
    <property type="protein sequence ID" value="BDD10380.1"/>
    <property type="molecule type" value="Genomic_DNA"/>
</dbReference>
<sequence length="667" mass="74723">MQFLYPQFIYGLALLAVPLIIHLFNFRKVKRVYFSNTAFLHQVEKQRKTRHRLKHWLVLASRMLAVACLVFAFAQPYLPPKNGQLTENYVNIYLDNSLSASNKTAEGQTVLDEAVGRAVDLIGTFPKGTRFRLLTNEFGPSSNFYRSSEETLEALTEIKYSAATRDFGSVMGRLKTGNKASQFFWVSDFQKSTLGDPSAVTADSALKISLIPVASDKSPNIYIDSVRLGTPFLMGHEKNKLIARLGNTGEKDRYGVAIKLSVNGRRIANTSADIAAGENKEIEFDLPDGLEKINKGKISLEDFPVTYDNDYFFTLKKADPVRILEIRGDNISSDVADVYSDNEVFDFATSPANNLDYDRLKRTDLVILNGLEKIDETLAFALNDYLDGNGYALLIPAQKPDLTTYGSITRGASLTLTQDSVKRKLAQVDQQDPFYANVFEKNKERVNMPSAMRVIATGRKAHSKLSFRDGRPFLFESPRRSNLLILASPLDNAFTDLHNHALFVPVMYKLATHYRPGTSRRLAYTLDEGTAEISAEGLKPNNPVRLRQGKTELIPSGQVSGQSLILGLPKFAMSPGFYEVITDKTTPSDLLAINQAKAESFTECWDNNDLKKALANVPGVIIFESQDGQGFRNELSERFQGQALWRYALLLTLMFLLTEVLILRFFR</sequence>
<reference evidence="3 4" key="1">
    <citation type="submission" date="2021-12" db="EMBL/GenBank/DDBJ databases">
        <title>Genome sequencing of bacteria with rrn-lacking chromosome and rrn-plasmid.</title>
        <authorList>
            <person name="Anda M."/>
            <person name="Iwasaki W."/>
        </authorList>
    </citation>
    <scope>NUCLEOTIDE SEQUENCE [LARGE SCALE GENOMIC DNA]</scope>
    <source>
        <strain evidence="3 4">DSM 100852</strain>
    </source>
</reference>
<proteinExistence type="predicted"/>
<evidence type="ECO:0000256" key="1">
    <source>
        <dbReference type="SAM" id="Phobius"/>
    </source>
</evidence>
<dbReference type="PANTHER" id="PTHR37464:SF1">
    <property type="entry name" value="BLL2463 PROTEIN"/>
    <property type="match status" value="1"/>
</dbReference>
<evidence type="ECO:0000259" key="2">
    <source>
        <dbReference type="Pfam" id="PF07584"/>
    </source>
</evidence>
<dbReference type="InterPro" id="IPR024163">
    <property type="entry name" value="Aerotolerance_reg_N"/>
</dbReference>
<keyword evidence="4" id="KW-1185">Reference proteome</keyword>
<protein>
    <submittedName>
        <fullName evidence="3">Membrane protein</fullName>
    </submittedName>
</protein>
<gene>
    <name evidence="3" type="ORF">FUAX_28120</name>
</gene>
<dbReference type="NCBIfam" id="TIGR02226">
    <property type="entry name" value="two_anch"/>
    <property type="match status" value="1"/>
</dbReference>
<feature type="transmembrane region" description="Helical" evidence="1">
    <location>
        <begin position="56"/>
        <end position="78"/>
    </location>
</feature>
<dbReference type="Pfam" id="PF07584">
    <property type="entry name" value="BatA"/>
    <property type="match status" value="1"/>
</dbReference>
<name>A0AAU9DD66_9BACT</name>
<dbReference type="AlphaFoldDB" id="A0AAU9DD66"/>
<evidence type="ECO:0000313" key="3">
    <source>
        <dbReference type="EMBL" id="BDD10380.1"/>
    </source>
</evidence>
<feature type="transmembrane region" description="Helical" evidence="1">
    <location>
        <begin position="644"/>
        <end position="666"/>
    </location>
</feature>
<keyword evidence="1" id="KW-0812">Transmembrane</keyword>
<organism evidence="3 4">
    <name type="scientific">Fulvitalea axinellae</name>
    <dbReference type="NCBI Taxonomy" id="1182444"/>
    <lineage>
        <taxon>Bacteria</taxon>
        <taxon>Pseudomonadati</taxon>
        <taxon>Bacteroidota</taxon>
        <taxon>Cytophagia</taxon>
        <taxon>Cytophagales</taxon>
        <taxon>Persicobacteraceae</taxon>
        <taxon>Fulvitalea</taxon>
    </lineage>
</organism>
<feature type="domain" description="Aerotolerance regulator N-terminal" evidence="2">
    <location>
        <begin position="1"/>
        <end position="76"/>
    </location>
</feature>
<dbReference type="KEGG" id="fax:FUAX_28120"/>
<dbReference type="PANTHER" id="PTHR37464">
    <property type="entry name" value="BLL2463 PROTEIN"/>
    <property type="match status" value="1"/>
</dbReference>